<dbReference type="AlphaFoldDB" id="A0A4Q1D5M6"/>
<dbReference type="OrthoDB" id="9780211at2"/>
<dbReference type="RefSeq" id="WP_129004821.1">
    <property type="nucleotide sequence ID" value="NZ_SDHZ01000002.1"/>
</dbReference>
<comment type="caution">
    <text evidence="3">The sequence shown here is derived from an EMBL/GenBank/DDBJ whole genome shotgun (WGS) entry which is preliminary data.</text>
</comment>
<dbReference type="InterPro" id="IPR050892">
    <property type="entry name" value="ADP-ribose_metab_enzymes"/>
</dbReference>
<dbReference type="CDD" id="cd02901">
    <property type="entry name" value="Macro_Poa1p-like"/>
    <property type="match status" value="1"/>
</dbReference>
<comment type="catalytic activity">
    <reaction evidence="1">
        <text>an N-(ADP-alpha-D-ribosyl)-thymidine in DNA + H2O = a thymidine in DNA + ADP-D-ribose</text>
        <dbReference type="Rhea" id="RHEA:71655"/>
        <dbReference type="Rhea" id="RHEA-COMP:13556"/>
        <dbReference type="Rhea" id="RHEA-COMP:18051"/>
        <dbReference type="ChEBI" id="CHEBI:15377"/>
        <dbReference type="ChEBI" id="CHEBI:57967"/>
        <dbReference type="ChEBI" id="CHEBI:137386"/>
        <dbReference type="ChEBI" id="CHEBI:191199"/>
    </reaction>
    <physiologicalReaction direction="left-to-right" evidence="1">
        <dbReference type="Rhea" id="RHEA:71656"/>
    </physiologicalReaction>
</comment>
<organism evidence="3 4">
    <name type="scientific">Filimonas effusa</name>
    <dbReference type="NCBI Taxonomy" id="2508721"/>
    <lineage>
        <taxon>Bacteria</taxon>
        <taxon>Pseudomonadati</taxon>
        <taxon>Bacteroidota</taxon>
        <taxon>Chitinophagia</taxon>
        <taxon>Chitinophagales</taxon>
        <taxon>Chitinophagaceae</taxon>
        <taxon>Filimonas</taxon>
    </lineage>
</organism>
<evidence type="ECO:0000256" key="1">
    <source>
        <dbReference type="ARBA" id="ARBA00035885"/>
    </source>
</evidence>
<dbReference type="Pfam" id="PF01661">
    <property type="entry name" value="Macro"/>
    <property type="match status" value="1"/>
</dbReference>
<dbReference type="SUPFAM" id="SSF52949">
    <property type="entry name" value="Macro domain-like"/>
    <property type="match status" value="1"/>
</dbReference>
<evidence type="ECO:0000313" key="3">
    <source>
        <dbReference type="EMBL" id="RXK83769.1"/>
    </source>
</evidence>
<dbReference type="Proteomes" id="UP000290545">
    <property type="component" value="Unassembled WGS sequence"/>
</dbReference>
<dbReference type="PANTHER" id="PTHR12521">
    <property type="entry name" value="PROTEIN C6ORF130"/>
    <property type="match status" value="1"/>
</dbReference>
<gene>
    <name evidence="3" type="ORF">ESB13_16990</name>
</gene>
<dbReference type="EMBL" id="SDHZ01000002">
    <property type="protein sequence ID" value="RXK83769.1"/>
    <property type="molecule type" value="Genomic_DNA"/>
</dbReference>
<sequence>MIRYTTGNLLQADVEALVNTVNTVGVMGKGIALQFKERFPENYKLYKQAAAEKKLDTGKMFMVPTSRMDGVKWIINFPTKKHWRHPSKLTYVEEGLDDLIEQIKKADIKSIAIPPLGCGNGGLDWNIVKQLIEEKLSSLTGVDIVVYEPSEAAYETKEEKTKAKPRLTPTRAIILYLMNYYSQLQYSLTVLETQKLVYFLNRLGDEDAQKIEFQKHIYGPYAPKLNHVLYDIDGFYISGMKYKDVKTFDELKVLDTHFGEVEEFISVHSTDTQKQRIETLLALIEGFETPLSMEVLATVDYVLNNEVADRRNLTEVVEKVHQWNERKKHIMSPEFIQVAFNRLNYFELLYN</sequence>
<dbReference type="InterPro" id="IPR002589">
    <property type="entry name" value="Macro_dom"/>
</dbReference>
<dbReference type="PROSITE" id="PS51154">
    <property type="entry name" value="MACRO"/>
    <property type="match status" value="1"/>
</dbReference>
<dbReference type="PANTHER" id="PTHR12521:SF0">
    <property type="entry name" value="ADP-RIBOSE GLYCOHYDROLASE OARD1"/>
    <property type="match status" value="1"/>
</dbReference>
<reference evidence="3 4" key="1">
    <citation type="submission" date="2019-01" db="EMBL/GenBank/DDBJ databases">
        <title>Filimonas sp. strain TTM-71.</title>
        <authorList>
            <person name="Chen W.-M."/>
        </authorList>
    </citation>
    <scope>NUCLEOTIDE SEQUENCE [LARGE SCALE GENOMIC DNA]</scope>
    <source>
        <strain evidence="3 4">TTM-71</strain>
    </source>
</reference>
<evidence type="ECO:0000259" key="2">
    <source>
        <dbReference type="PROSITE" id="PS51154"/>
    </source>
</evidence>
<proteinExistence type="predicted"/>
<evidence type="ECO:0000313" key="4">
    <source>
        <dbReference type="Proteomes" id="UP000290545"/>
    </source>
</evidence>
<keyword evidence="4" id="KW-1185">Reference proteome</keyword>
<accession>A0A4Q1D5M6</accession>
<dbReference type="Gene3D" id="3.40.220.10">
    <property type="entry name" value="Leucine Aminopeptidase, subunit E, domain 1"/>
    <property type="match status" value="1"/>
</dbReference>
<protein>
    <recommendedName>
        <fullName evidence="2">Macro domain-containing protein</fullName>
    </recommendedName>
</protein>
<dbReference type="SMART" id="SM00506">
    <property type="entry name" value="A1pp"/>
    <property type="match status" value="1"/>
</dbReference>
<dbReference type="GO" id="GO:0140291">
    <property type="term" value="P:peptidyl-glutamate ADP-deribosylation"/>
    <property type="evidence" value="ECO:0007669"/>
    <property type="project" value="TreeGrafter"/>
</dbReference>
<feature type="domain" description="Macro" evidence="2">
    <location>
        <begin position="1"/>
        <end position="155"/>
    </location>
</feature>
<dbReference type="InterPro" id="IPR043472">
    <property type="entry name" value="Macro_dom-like"/>
</dbReference>
<name>A0A4Q1D5M6_9BACT</name>